<sequence>MNNSEELKKRALLAPTNSDVFATNNLILNQFQSSDSQVYNLYATDSTLKGDGTVHEDNTDAWNSLNPTGLPIYHLRLKIGAIVMLVRNISVQDGLTNGTRLIVKEVRRSKVVICEVQTGPMAGMTVEFPPYCFEYKDDLNPSTHFKRFQFPFRLAFSMTINKSQGQTLQKVGLNLEKQVFAHGTLYVGLSRATTMEGVRIYQPLDKRILSKPDDPPGTIVQDEIKHQKPKLKKTLEKVARLIQRDPSTCSNPVPNTPNLSIATTQQPSQNCANIESNSNCNSWASNGICSSSLSQYCQKSCGLCSTTFLPLKTTKNHVLKPTKAQSINQCNNEDNDANCTYYAYLGFCKKASYASYMAQNL</sequence>
<dbReference type="AlphaFoldDB" id="A0A914DCE8"/>
<organism evidence="3 4">
    <name type="scientific">Acrobeloides nanus</name>
    <dbReference type="NCBI Taxonomy" id="290746"/>
    <lineage>
        <taxon>Eukaryota</taxon>
        <taxon>Metazoa</taxon>
        <taxon>Ecdysozoa</taxon>
        <taxon>Nematoda</taxon>
        <taxon>Chromadorea</taxon>
        <taxon>Rhabditida</taxon>
        <taxon>Tylenchina</taxon>
        <taxon>Cephalobomorpha</taxon>
        <taxon>Cephaloboidea</taxon>
        <taxon>Cephalobidae</taxon>
        <taxon>Acrobeloides</taxon>
    </lineage>
</organism>
<dbReference type="GO" id="GO:0005657">
    <property type="term" value="C:replication fork"/>
    <property type="evidence" value="ECO:0007669"/>
    <property type="project" value="TreeGrafter"/>
</dbReference>
<dbReference type="SUPFAM" id="SSF52540">
    <property type="entry name" value="P-loop containing nucleoside triphosphate hydrolases"/>
    <property type="match status" value="1"/>
</dbReference>
<dbReference type="PANTHER" id="PTHR23274">
    <property type="entry name" value="DNA HELICASE-RELATED"/>
    <property type="match status" value="1"/>
</dbReference>
<protein>
    <submittedName>
        <fullName evidence="4">ATP-dependent DNA helicase</fullName>
    </submittedName>
</protein>
<dbReference type="InterPro" id="IPR003582">
    <property type="entry name" value="ShKT_dom"/>
</dbReference>
<keyword evidence="3" id="KW-1185">Reference proteome</keyword>
<dbReference type="WBParaSite" id="ACRNAN_scaffold21719.g16248.t1">
    <property type="protein sequence ID" value="ACRNAN_scaffold21719.g16248.t1"/>
    <property type="gene ID" value="ACRNAN_scaffold21719.g16248"/>
</dbReference>
<dbReference type="InterPro" id="IPR027417">
    <property type="entry name" value="P-loop_NTPase"/>
</dbReference>
<dbReference type="InterPro" id="IPR049163">
    <property type="entry name" value="Pif1-like_2B_dom"/>
</dbReference>
<comment type="caution">
    <text evidence="1">Lacks conserved residue(s) required for the propagation of feature annotation.</text>
</comment>
<dbReference type="CDD" id="cd18809">
    <property type="entry name" value="SF1_C_RecD"/>
    <property type="match status" value="1"/>
</dbReference>
<dbReference type="SMART" id="SM00254">
    <property type="entry name" value="ShKT"/>
    <property type="match status" value="1"/>
</dbReference>
<accession>A0A914DCE8</accession>
<dbReference type="Pfam" id="PF21530">
    <property type="entry name" value="Pif1_2B_dom"/>
    <property type="match status" value="1"/>
</dbReference>
<reference evidence="4" key="1">
    <citation type="submission" date="2022-11" db="UniProtKB">
        <authorList>
            <consortium name="WormBaseParasite"/>
        </authorList>
    </citation>
    <scope>IDENTIFICATION</scope>
</reference>
<dbReference type="Pfam" id="PF01549">
    <property type="entry name" value="ShK"/>
    <property type="match status" value="2"/>
</dbReference>
<dbReference type="Proteomes" id="UP000887540">
    <property type="component" value="Unplaced"/>
</dbReference>
<feature type="domain" description="ShKT" evidence="2">
    <location>
        <begin position="271"/>
        <end position="304"/>
    </location>
</feature>
<dbReference type="GO" id="GO:0006260">
    <property type="term" value="P:DNA replication"/>
    <property type="evidence" value="ECO:0007669"/>
    <property type="project" value="TreeGrafter"/>
</dbReference>
<name>A0A914DCE8_9BILA</name>
<dbReference type="PANTHER" id="PTHR23274:SF51">
    <property type="entry name" value="OS03G0423850 PROTEIN"/>
    <property type="match status" value="1"/>
</dbReference>
<evidence type="ECO:0000313" key="4">
    <source>
        <dbReference type="WBParaSite" id="ACRNAN_scaffold21719.g16248.t1"/>
    </source>
</evidence>
<evidence type="ECO:0000256" key="1">
    <source>
        <dbReference type="PROSITE-ProRule" id="PRU01005"/>
    </source>
</evidence>
<evidence type="ECO:0000313" key="3">
    <source>
        <dbReference type="Proteomes" id="UP000887540"/>
    </source>
</evidence>
<dbReference type="PROSITE" id="PS51670">
    <property type="entry name" value="SHKT"/>
    <property type="match status" value="1"/>
</dbReference>
<proteinExistence type="predicted"/>
<evidence type="ECO:0000259" key="2">
    <source>
        <dbReference type="PROSITE" id="PS51670"/>
    </source>
</evidence>
<dbReference type="Gene3D" id="1.10.10.1940">
    <property type="match status" value="1"/>
</dbReference>